<dbReference type="AlphaFoldDB" id="A0A7J9D000"/>
<accession>A0A7J9D000</accession>
<evidence type="ECO:0000313" key="2">
    <source>
        <dbReference type="Proteomes" id="UP000593579"/>
    </source>
</evidence>
<dbReference type="EMBL" id="JABEZY010259548">
    <property type="protein sequence ID" value="MBA0754063.1"/>
    <property type="molecule type" value="Genomic_DNA"/>
</dbReference>
<dbReference type="Proteomes" id="UP000593579">
    <property type="component" value="Unassembled WGS sequence"/>
</dbReference>
<evidence type="ECO:0000313" key="1">
    <source>
        <dbReference type="EMBL" id="MBA0754063.1"/>
    </source>
</evidence>
<comment type="caution">
    <text evidence="1">The sequence shown here is derived from an EMBL/GenBank/DDBJ whole genome shotgun (WGS) entry which is preliminary data.</text>
</comment>
<dbReference type="OrthoDB" id="10565939at2759"/>
<proteinExistence type="predicted"/>
<organism evidence="1 2">
    <name type="scientific">Gossypium gossypioides</name>
    <name type="common">Mexican cotton</name>
    <name type="synonym">Selera gossypioides</name>
    <dbReference type="NCBI Taxonomy" id="34282"/>
    <lineage>
        <taxon>Eukaryota</taxon>
        <taxon>Viridiplantae</taxon>
        <taxon>Streptophyta</taxon>
        <taxon>Embryophyta</taxon>
        <taxon>Tracheophyta</taxon>
        <taxon>Spermatophyta</taxon>
        <taxon>Magnoliopsida</taxon>
        <taxon>eudicotyledons</taxon>
        <taxon>Gunneridae</taxon>
        <taxon>Pentapetalae</taxon>
        <taxon>rosids</taxon>
        <taxon>malvids</taxon>
        <taxon>Malvales</taxon>
        <taxon>Malvaceae</taxon>
        <taxon>Malvoideae</taxon>
        <taxon>Gossypium</taxon>
    </lineage>
</organism>
<gene>
    <name evidence="1" type="ORF">Gogos_019962</name>
</gene>
<protein>
    <submittedName>
        <fullName evidence="1">Uncharacterized protein</fullName>
    </submittedName>
</protein>
<keyword evidence="2" id="KW-1185">Reference proteome</keyword>
<sequence length="96" mass="10754">MAKLRISDGKKEKVLQIEGIFEGNHGLYDLCFVGFLTASVFLPDPFMNGCGFGEDRMGWDISLRALLARRTTISMSVWLRNSLIEDRGSDALNNLN</sequence>
<reference evidence="1 2" key="1">
    <citation type="journal article" date="2019" name="Genome Biol. Evol.">
        <title>Insights into the evolution of the New World diploid cottons (Gossypium, subgenus Houzingenia) based on genome sequencing.</title>
        <authorList>
            <person name="Grover C.E."/>
            <person name="Arick M.A. 2nd"/>
            <person name="Thrash A."/>
            <person name="Conover J.L."/>
            <person name="Sanders W.S."/>
            <person name="Peterson D.G."/>
            <person name="Frelichowski J.E."/>
            <person name="Scheffler J.A."/>
            <person name="Scheffler B.E."/>
            <person name="Wendel J.F."/>
        </authorList>
    </citation>
    <scope>NUCLEOTIDE SEQUENCE [LARGE SCALE GENOMIC DNA]</scope>
    <source>
        <strain evidence="1">5</strain>
        <tissue evidence="1">Leaf</tissue>
    </source>
</reference>
<name>A0A7J9D000_GOSGO</name>